<evidence type="ECO:0000259" key="6">
    <source>
        <dbReference type="Pfam" id="PF00441"/>
    </source>
</evidence>
<evidence type="ECO:0000256" key="4">
    <source>
        <dbReference type="ARBA" id="ARBA00022827"/>
    </source>
</evidence>
<evidence type="ECO:0000256" key="2">
    <source>
        <dbReference type="ARBA" id="ARBA00009347"/>
    </source>
</evidence>
<dbReference type="CDD" id="cd00567">
    <property type="entry name" value="ACAD"/>
    <property type="match status" value="1"/>
</dbReference>
<dbReference type="Gene3D" id="2.40.110.10">
    <property type="entry name" value="Butyryl-CoA Dehydrogenase, subunit A, domain 2"/>
    <property type="match status" value="1"/>
</dbReference>
<evidence type="ECO:0000256" key="1">
    <source>
        <dbReference type="ARBA" id="ARBA00001974"/>
    </source>
</evidence>
<feature type="domain" description="Acyl-CoA dehydrogenase/oxidase N-terminal" evidence="7">
    <location>
        <begin position="17"/>
        <end position="130"/>
    </location>
</feature>
<reference evidence="8 9" key="2">
    <citation type="submission" date="2019-07" db="EMBL/GenBank/DDBJ databases">
        <authorList>
            <person name="Huang Y."/>
        </authorList>
    </citation>
    <scope>NUCLEOTIDE SEQUENCE [LARGE SCALE GENOMIC DNA]</scope>
    <source>
        <strain evidence="8 9">HY188</strain>
    </source>
</reference>
<name>A0A516X564_9ACTN</name>
<keyword evidence="9" id="KW-1185">Reference proteome</keyword>
<dbReference type="OrthoDB" id="8677713at2"/>
<dbReference type="SUPFAM" id="SSF56645">
    <property type="entry name" value="Acyl-CoA dehydrogenase NM domain-like"/>
    <property type="match status" value="1"/>
</dbReference>
<keyword evidence="3" id="KW-0285">Flavoprotein</keyword>
<dbReference type="InterPro" id="IPR009100">
    <property type="entry name" value="AcylCoA_DH/oxidase_NM_dom_sf"/>
</dbReference>
<evidence type="ECO:0000256" key="5">
    <source>
        <dbReference type="ARBA" id="ARBA00023002"/>
    </source>
</evidence>
<proteinExistence type="inferred from homology"/>
<reference evidence="8 9" key="1">
    <citation type="submission" date="2019-07" db="EMBL/GenBank/DDBJ databases">
        <title>Tomitella cavernea sp. nov., an actinomycete isolated from soil.</title>
        <authorList>
            <person name="Cheng J."/>
        </authorList>
    </citation>
    <scope>NUCLEOTIDE SEQUENCE [LARGE SCALE GENOMIC DNA]</scope>
    <source>
        <strain evidence="8 9">HY188</strain>
    </source>
</reference>
<dbReference type="KEGG" id="toy:FO059_13915"/>
<accession>A0A516X564</accession>
<comment type="cofactor">
    <cofactor evidence="1">
        <name>FAD</name>
        <dbReference type="ChEBI" id="CHEBI:57692"/>
    </cofactor>
</comment>
<evidence type="ECO:0000256" key="3">
    <source>
        <dbReference type="ARBA" id="ARBA00022630"/>
    </source>
</evidence>
<dbReference type="SUPFAM" id="SSF47203">
    <property type="entry name" value="Acyl-CoA dehydrogenase C-terminal domain-like"/>
    <property type="match status" value="1"/>
</dbReference>
<gene>
    <name evidence="8" type="ORF">FO059_13915</name>
</gene>
<feature type="domain" description="Acyl-CoA dehydrogenase/oxidase C-terminal" evidence="6">
    <location>
        <begin position="230"/>
        <end position="351"/>
    </location>
</feature>
<dbReference type="GO" id="GO:0050660">
    <property type="term" value="F:flavin adenine dinucleotide binding"/>
    <property type="evidence" value="ECO:0007669"/>
    <property type="project" value="InterPro"/>
</dbReference>
<dbReference type="InterPro" id="IPR036250">
    <property type="entry name" value="AcylCo_DH-like_C"/>
</dbReference>
<dbReference type="Proteomes" id="UP000317344">
    <property type="component" value="Chromosome"/>
</dbReference>
<dbReference type="RefSeq" id="WP_143909612.1">
    <property type="nucleotide sequence ID" value="NZ_CP041765.1"/>
</dbReference>
<dbReference type="PANTHER" id="PTHR43884:SF20">
    <property type="entry name" value="ACYL-COA DEHYDROGENASE FADE28"/>
    <property type="match status" value="1"/>
</dbReference>
<evidence type="ECO:0000259" key="7">
    <source>
        <dbReference type="Pfam" id="PF02771"/>
    </source>
</evidence>
<evidence type="ECO:0000313" key="9">
    <source>
        <dbReference type="Proteomes" id="UP000317344"/>
    </source>
</evidence>
<keyword evidence="4" id="KW-0274">FAD</keyword>
<dbReference type="Gene3D" id="1.20.140.10">
    <property type="entry name" value="Butyryl-CoA Dehydrogenase, subunit A, domain 3"/>
    <property type="match status" value="1"/>
</dbReference>
<evidence type="ECO:0000313" key="8">
    <source>
        <dbReference type="EMBL" id="QDQ98205.1"/>
    </source>
</evidence>
<dbReference type="Pfam" id="PF02771">
    <property type="entry name" value="Acyl-CoA_dh_N"/>
    <property type="match status" value="1"/>
</dbReference>
<dbReference type="InterPro" id="IPR013786">
    <property type="entry name" value="AcylCoA_DH/ox_N"/>
</dbReference>
<dbReference type="EMBL" id="CP041765">
    <property type="protein sequence ID" value="QDQ98205.1"/>
    <property type="molecule type" value="Genomic_DNA"/>
</dbReference>
<protein>
    <submittedName>
        <fullName evidence="8">Acyl-CoA dehydrogenase</fullName>
    </submittedName>
</protein>
<keyword evidence="5" id="KW-0560">Oxidoreductase</keyword>
<dbReference type="InterPro" id="IPR037069">
    <property type="entry name" value="AcylCoA_DH/ox_N_sf"/>
</dbReference>
<dbReference type="InterPro" id="IPR009075">
    <property type="entry name" value="AcylCo_DH/oxidase_C"/>
</dbReference>
<dbReference type="GO" id="GO:0003995">
    <property type="term" value="F:acyl-CoA dehydrogenase activity"/>
    <property type="evidence" value="ECO:0007669"/>
    <property type="project" value="TreeGrafter"/>
</dbReference>
<organism evidence="8 9">
    <name type="scientific">Tomitella fengzijianii</name>
    <dbReference type="NCBI Taxonomy" id="2597660"/>
    <lineage>
        <taxon>Bacteria</taxon>
        <taxon>Bacillati</taxon>
        <taxon>Actinomycetota</taxon>
        <taxon>Actinomycetes</taxon>
        <taxon>Mycobacteriales</taxon>
        <taxon>Tomitella</taxon>
    </lineage>
</organism>
<dbReference type="InterPro" id="IPR046373">
    <property type="entry name" value="Acyl-CoA_Oxase/DH_mid-dom_sf"/>
</dbReference>
<dbReference type="AlphaFoldDB" id="A0A516X564"/>
<dbReference type="PANTHER" id="PTHR43884">
    <property type="entry name" value="ACYL-COA DEHYDROGENASE"/>
    <property type="match status" value="1"/>
</dbReference>
<dbReference type="Pfam" id="PF00441">
    <property type="entry name" value="Acyl-CoA_dh_1"/>
    <property type="match status" value="1"/>
</dbReference>
<sequence length="374" mass="39444">MAARNTAISLSEAGPFTDEQRELARTVRDVVAKRADSAAVRAVAESDAGYDTALWSLLCEQIGVAALAVPEEFDGIGTGYFESHLVLEELARGLVPTPMLGSAVICVQALLATGNDEACARILPGIAAGESTAALCWSGFEGYWGSDDLEVGAERSGDQWTLTGDTYYVLDGDRADVLLVAAGTDDGPGLFEVDPAAAGVERTATPAMDPTRPLARVRFSSTPATPLATGAEVLDKVLAIAQVALSGEAVGAADRLLALTVEYTQQRKQFGRAIGSFQALKHRMADLYVLVETARSMSYKAAESLSPVDAATAKAYCAEAFQQVAGEAIQLHGGIAITWEHDAHLYFKRAHGCAQLFGQPREQLHLLESAAGLT</sequence>
<dbReference type="Gene3D" id="1.10.540.10">
    <property type="entry name" value="Acyl-CoA dehydrogenase/oxidase, N-terminal domain"/>
    <property type="match status" value="1"/>
</dbReference>
<comment type="similarity">
    <text evidence="2">Belongs to the acyl-CoA dehydrogenase family.</text>
</comment>